<name>A0A917G0S0_9BACL</name>
<evidence type="ECO:0000313" key="3">
    <source>
        <dbReference type="EMBL" id="GGG17170.1"/>
    </source>
</evidence>
<organism evidence="3 4">
    <name type="scientific">Paenibacillus abyssi</name>
    <dbReference type="NCBI Taxonomy" id="1340531"/>
    <lineage>
        <taxon>Bacteria</taxon>
        <taxon>Bacillati</taxon>
        <taxon>Bacillota</taxon>
        <taxon>Bacilli</taxon>
        <taxon>Bacillales</taxon>
        <taxon>Paenibacillaceae</taxon>
        <taxon>Paenibacillus</taxon>
    </lineage>
</organism>
<sequence length="438" mass="48404">MRGSLFKRVAVVAICTVIFLLWLQTTEELYVGSAAGVAEESSAGAGDTITVIGQIGAAPSVRGEAFIQPAKAKVETETEAERMPAAAHNKQWGNGDPNGGDPAQPTVYLTFDDGPSKWTPQVLDILQEHGVKATFFVLGKLVEEREETARRIVSEGHSLGNHTYDHEYTKLYGSSFLGFWEQVQQTDEAIFRVTGERVRILRAPGGTFSNFDALYFYYMQEAGYEVHDWTMDSGDSKRRGVPAQEIINNVKKAKLTHTVNLLMHDSAGHQETVKALPEIIRYFKDKGYRFAALTDQVKPVTFRVGNIKWDRSPSERQHEQILDMIRKADSSGYQAPAVKPNAAAAAMAKEPPKMDEREWIALRDWARGKGTVMWDPASKTAALTLNGAALLFHPGAGNAAWVESGRTEASVDLPIKFTDNRWYVLKAQADALAAELET</sequence>
<dbReference type="InterPro" id="IPR011330">
    <property type="entry name" value="Glyco_hydro/deAcase_b/a-brl"/>
</dbReference>
<dbReference type="GO" id="GO:0005975">
    <property type="term" value="P:carbohydrate metabolic process"/>
    <property type="evidence" value="ECO:0007669"/>
    <property type="project" value="InterPro"/>
</dbReference>
<dbReference type="CDD" id="cd10944">
    <property type="entry name" value="CE4_SmPgdA_like"/>
    <property type="match status" value="1"/>
</dbReference>
<evidence type="ECO:0000256" key="1">
    <source>
        <dbReference type="SAM" id="MobiDB-lite"/>
    </source>
</evidence>
<gene>
    <name evidence="3" type="ORF">GCM10010916_37530</name>
</gene>
<protein>
    <recommendedName>
        <fullName evidence="2">NodB homology domain-containing protein</fullName>
    </recommendedName>
</protein>
<proteinExistence type="predicted"/>
<dbReference type="SUPFAM" id="SSF88713">
    <property type="entry name" value="Glycoside hydrolase/deacetylase"/>
    <property type="match status" value="1"/>
</dbReference>
<keyword evidence="4" id="KW-1185">Reference proteome</keyword>
<dbReference type="InterPro" id="IPR002509">
    <property type="entry name" value="NODB_dom"/>
</dbReference>
<dbReference type="Proteomes" id="UP000644756">
    <property type="component" value="Unassembled WGS sequence"/>
</dbReference>
<dbReference type="RefSeq" id="WP_229725456.1">
    <property type="nucleotide sequence ID" value="NZ_BMGR01000013.1"/>
</dbReference>
<dbReference type="Gene3D" id="3.20.20.370">
    <property type="entry name" value="Glycoside hydrolase/deacetylase"/>
    <property type="match status" value="1"/>
</dbReference>
<accession>A0A917G0S0</accession>
<dbReference type="PANTHER" id="PTHR10587">
    <property type="entry name" value="GLYCOSYL TRANSFERASE-RELATED"/>
    <property type="match status" value="1"/>
</dbReference>
<dbReference type="InterPro" id="IPR050248">
    <property type="entry name" value="Polysacc_deacetylase_ArnD"/>
</dbReference>
<reference evidence="3" key="1">
    <citation type="journal article" date="2014" name="Int. J. Syst. Evol. Microbiol.">
        <title>Complete genome sequence of Corynebacterium casei LMG S-19264T (=DSM 44701T), isolated from a smear-ripened cheese.</title>
        <authorList>
            <consortium name="US DOE Joint Genome Institute (JGI-PGF)"/>
            <person name="Walter F."/>
            <person name="Albersmeier A."/>
            <person name="Kalinowski J."/>
            <person name="Ruckert C."/>
        </authorList>
    </citation>
    <scope>NUCLEOTIDE SEQUENCE</scope>
    <source>
        <strain evidence="3">CGMCC 1.12987</strain>
    </source>
</reference>
<comment type="caution">
    <text evidence="3">The sequence shown here is derived from an EMBL/GenBank/DDBJ whole genome shotgun (WGS) entry which is preliminary data.</text>
</comment>
<dbReference type="AlphaFoldDB" id="A0A917G0S0"/>
<feature type="region of interest" description="Disordered" evidence="1">
    <location>
        <begin position="77"/>
        <end position="103"/>
    </location>
</feature>
<feature type="domain" description="NodB homology" evidence="2">
    <location>
        <begin position="105"/>
        <end position="291"/>
    </location>
</feature>
<dbReference type="Pfam" id="PF01522">
    <property type="entry name" value="Polysacc_deac_1"/>
    <property type="match status" value="1"/>
</dbReference>
<dbReference type="PROSITE" id="PS51677">
    <property type="entry name" value="NODB"/>
    <property type="match status" value="1"/>
</dbReference>
<dbReference type="EMBL" id="BMGR01000013">
    <property type="protein sequence ID" value="GGG17170.1"/>
    <property type="molecule type" value="Genomic_DNA"/>
</dbReference>
<reference evidence="3" key="2">
    <citation type="submission" date="2020-09" db="EMBL/GenBank/DDBJ databases">
        <authorList>
            <person name="Sun Q."/>
            <person name="Zhou Y."/>
        </authorList>
    </citation>
    <scope>NUCLEOTIDE SEQUENCE</scope>
    <source>
        <strain evidence="3">CGMCC 1.12987</strain>
    </source>
</reference>
<dbReference type="GO" id="GO:0016810">
    <property type="term" value="F:hydrolase activity, acting on carbon-nitrogen (but not peptide) bonds"/>
    <property type="evidence" value="ECO:0007669"/>
    <property type="project" value="InterPro"/>
</dbReference>
<evidence type="ECO:0000259" key="2">
    <source>
        <dbReference type="PROSITE" id="PS51677"/>
    </source>
</evidence>
<dbReference type="PANTHER" id="PTHR10587:SF125">
    <property type="entry name" value="POLYSACCHARIDE DEACETYLASE YHEN-RELATED"/>
    <property type="match status" value="1"/>
</dbReference>
<evidence type="ECO:0000313" key="4">
    <source>
        <dbReference type="Proteomes" id="UP000644756"/>
    </source>
</evidence>